<dbReference type="InterPro" id="IPR001054">
    <property type="entry name" value="A/G_cyclase"/>
</dbReference>
<dbReference type="SMART" id="SM00044">
    <property type="entry name" value="CYCc"/>
    <property type="match status" value="1"/>
</dbReference>
<accession>A0A1J4K0L4</accession>
<reference evidence="5" key="1">
    <citation type="submission" date="2016-10" db="EMBL/GenBank/DDBJ databases">
        <authorList>
            <person name="Benchimol M."/>
            <person name="Almeida L.G."/>
            <person name="Vasconcelos A.T."/>
            <person name="Perreira-Neves A."/>
            <person name="Rosa I.A."/>
            <person name="Tasca T."/>
            <person name="Bogo M.R."/>
            <person name="de Souza W."/>
        </authorList>
    </citation>
    <scope>NUCLEOTIDE SEQUENCE [LARGE SCALE GENOMIC DNA]</scope>
    <source>
        <strain evidence="5">K</strain>
    </source>
</reference>
<gene>
    <name evidence="5" type="ORF">TRFO_29378</name>
</gene>
<dbReference type="CDD" id="cd07302">
    <property type="entry name" value="CHD"/>
    <property type="match status" value="1"/>
</dbReference>
<dbReference type="GO" id="GO:0019934">
    <property type="term" value="P:cGMP-mediated signaling"/>
    <property type="evidence" value="ECO:0007669"/>
    <property type="project" value="TreeGrafter"/>
</dbReference>
<feature type="transmembrane region" description="Helical" evidence="2">
    <location>
        <begin position="985"/>
        <end position="1006"/>
    </location>
</feature>
<feature type="transmembrane region" description="Helical" evidence="2">
    <location>
        <begin position="947"/>
        <end position="973"/>
    </location>
</feature>
<feature type="transmembrane region" description="Helical" evidence="2">
    <location>
        <begin position="657"/>
        <end position="682"/>
    </location>
</feature>
<dbReference type="Proteomes" id="UP000179807">
    <property type="component" value="Unassembled WGS sequence"/>
</dbReference>
<dbReference type="InterPro" id="IPR035965">
    <property type="entry name" value="PAS-like_dom_sf"/>
</dbReference>
<dbReference type="PROSITE" id="PS50125">
    <property type="entry name" value="GUANYLATE_CYCLASE_2"/>
    <property type="match status" value="1"/>
</dbReference>
<feature type="transmembrane region" description="Helical" evidence="2">
    <location>
        <begin position="312"/>
        <end position="333"/>
    </location>
</feature>
<dbReference type="PROSITE" id="PS50112">
    <property type="entry name" value="PAS"/>
    <property type="match status" value="1"/>
</dbReference>
<dbReference type="PANTHER" id="PTHR45655:SF13">
    <property type="entry name" value="SOLUBLE GUANYLATE CYCLASE GCY-32-RELATED"/>
    <property type="match status" value="1"/>
</dbReference>
<evidence type="ECO:0000259" key="3">
    <source>
        <dbReference type="PROSITE" id="PS50112"/>
    </source>
</evidence>
<feature type="region of interest" description="Disordered" evidence="1">
    <location>
        <begin position="1323"/>
        <end position="1343"/>
    </location>
</feature>
<dbReference type="InterPro" id="IPR000014">
    <property type="entry name" value="PAS"/>
</dbReference>
<dbReference type="GeneID" id="94841457"/>
<proteinExistence type="predicted"/>
<keyword evidence="6" id="KW-1185">Reference proteome</keyword>
<feature type="transmembrane region" description="Helical" evidence="2">
    <location>
        <begin position="873"/>
        <end position="895"/>
    </location>
</feature>
<feature type="domain" description="Guanylate cyclase" evidence="4">
    <location>
        <begin position="1444"/>
        <end position="1576"/>
    </location>
</feature>
<evidence type="ECO:0000313" key="5">
    <source>
        <dbReference type="EMBL" id="OHT03286.1"/>
    </source>
</evidence>
<feature type="transmembrane region" description="Helical" evidence="2">
    <location>
        <begin position="1139"/>
        <end position="1156"/>
    </location>
</feature>
<dbReference type="EMBL" id="MLAK01000833">
    <property type="protein sequence ID" value="OHT03286.1"/>
    <property type="molecule type" value="Genomic_DNA"/>
</dbReference>
<dbReference type="GO" id="GO:0004383">
    <property type="term" value="F:guanylate cyclase activity"/>
    <property type="evidence" value="ECO:0007669"/>
    <property type="project" value="TreeGrafter"/>
</dbReference>
<dbReference type="Pfam" id="PF00211">
    <property type="entry name" value="Guanylate_cyc"/>
    <property type="match status" value="1"/>
</dbReference>
<feature type="transmembrane region" description="Helical" evidence="2">
    <location>
        <begin position="285"/>
        <end position="306"/>
    </location>
</feature>
<dbReference type="GO" id="GO:0070482">
    <property type="term" value="P:response to oxygen levels"/>
    <property type="evidence" value="ECO:0007669"/>
    <property type="project" value="TreeGrafter"/>
</dbReference>
<name>A0A1J4K0L4_9EUKA</name>
<dbReference type="Gene3D" id="3.30.70.1230">
    <property type="entry name" value="Nucleotide cyclase"/>
    <property type="match status" value="1"/>
</dbReference>
<feature type="transmembrane region" description="Helical" evidence="2">
    <location>
        <begin position="228"/>
        <end position="246"/>
    </location>
</feature>
<feature type="transmembrane region" description="Helical" evidence="2">
    <location>
        <begin position="58"/>
        <end position="77"/>
    </location>
</feature>
<evidence type="ECO:0000256" key="2">
    <source>
        <dbReference type="SAM" id="Phobius"/>
    </source>
</evidence>
<feature type="transmembrane region" description="Helical" evidence="2">
    <location>
        <begin position="252"/>
        <end position="273"/>
    </location>
</feature>
<dbReference type="VEuPathDB" id="TrichDB:TRFO_29378"/>
<comment type="caution">
    <text evidence="5">The sequence shown here is derived from an EMBL/GenBank/DDBJ whole genome shotgun (WGS) entry which is preliminary data.</text>
</comment>
<dbReference type="RefSeq" id="XP_068356422.1">
    <property type="nucleotide sequence ID" value="XM_068506753.1"/>
</dbReference>
<keyword evidence="2" id="KW-0472">Membrane</keyword>
<organism evidence="5 6">
    <name type="scientific">Tritrichomonas foetus</name>
    <dbReference type="NCBI Taxonomy" id="1144522"/>
    <lineage>
        <taxon>Eukaryota</taxon>
        <taxon>Metamonada</taxon>
        <taxon>Parabasalia</taxon>
        <taxon>Tritrichomonadida</taxon>
        <taxon>Tritrichomonadidae</taxon>
        <taxon>Tritrichomonas</taxon>
    </lineage>
</organism>
<dbReference type="PANTHER" id="PTHR45655">
    <property type="entry name" value="GUANYLATE CYCLASE SOLUBLE SUBUNIT BETA-2"/>
    <property type="match status" value="1"/>
</dbReference>
<feature type="transmembrane region" description="Helical" evidence="2">
    <location>
        <begin position="186"/>
        <end position="207"/>
    </location>
</feature>
<dbReference type="InterPro" id="IPR029787">
    <property type="entry name" value="Nucleotide_cyclase"/>
</dbReference>
<feature type="transmembrane region" description="Helical" evidence="2">
    <location>
        <begin position="146"/>
        <end position="166"/>
    </location>
</feature>
<feature type="transmembrane region" description="Helical" evidence="2">
    <location>
        <begin position="112"/>
        <end position="134"/>
    </location>
</feature>
<dbReference type="OrthoDB" id="1890790at2759"/>
<dbReference type="Gene3D" id="3.30.450.20">
    <property type="entry name" value="PAS domain"/>
    <property type="match status" value="1"/>
</dbReference>
<sequence length="1625" mass="184379">MSVISENRSRQSSIALSTMSRMTSANGVNEEQIFTQWRESFFYPLFTEMSRFVRLPRFVYILQLIIMFFQELGTTMWSGSLYINTDENSLIDILYSVVDWRVTRKDNFRDCVVIYIIGFVLFLMINLFFIYISLHYQSKRFFLNSHLYILKLMLYPILSVLLPFYSNLIARAFYEMSEGKMDAVSISFFILSIPIYIVSVFELKYCYQFSTDTPVIDKSLIGSWNDEINFIVIFSISIGSLLSSILDLFPKWIHVAAILGYFAIVCYRVYLLYFFPMHHLFINELYFGMSLMSSINLLFSLAHLFTDAIPDYILFLIALISMIIATAWGKYWFNKRKRKILSFLNFIPTEASDEKPNYEKQCELFDTIVFSSVRDAISYLHVGVAFHAQYIVDFAFLRYLMENYAEPPIVFAVAKVATFFPTELQFLSYCLSIISKYDELTQTENYLLYQIRRIHVVRQSSVSADASSQLQILQKMSKDTISHVRGFWGEIMNAKTDITVASLNFLRKITIKTDSAFLDACDRYPNNVSIMNEYCRFQIEAMGDFSGAISSGKKILLLDQGKYLTVDHAFRALVNVYPNYLLDNILDGHGNFIKKGLLPSSSSSSSSSLASSSSSLSSGSQVEFEERYEELIQQLYNHGKLRLALQNKMKSTRLKSLTFALALSIVQFLLSLLLYIIILIVLPDTNKEALKVIQCCKGISSITLDIEYIGLICSIQDIIRERRFGGVATLKQLLDITDDELNPNPSIFNNPYEAILNTIDEMNHQFELIVRDLVTDMKDYINHLAVFINQSTDYYTSVNDTIEVTLRSCFTFFTYTAENVARLAPTDSNSNELKEKVIEILFNVYPISASLKEFQTAIGNQGQLGINEQKNTILVVSIIIVAVGFSILLILRIFISFRIFRQAKDCSNMLRKTNPNHILESYLPISLKGQKEPICGNNVHTAHEADFLLVVYPFINIIAVIVTGVIVVISAYLFTRGLDISSNVFSWLLNGVERFSTIFGSIITICSKSRSLLEPEYADDIISQNLDLFINSHEYIDMTVMGIDQYFDDFYFTKIRNTSGPTNRLASFTESLALDNKINIIYSSVQMLHMKNLTTSLNDQNFALAVYLIDMYLYNELLDFQEMLCQYAQNHFDKSYSKTTVLCIIGFVFSIVAFLIEQTFIISFNQSVDAIKQLISVLPPTAVATSPLLMQFINGNSKGDRSEVSMTASESIIVATSTPVVLLDRKFVIQAVNKAVSTTTGFTPDQILGQLIHWLIPLPSLNSGDFDQEAVINEKFYQVLEQMLVENDQETPITINSEHIENNDIALVFAEFINHTFAITGANQNNNPNNTQTNANNSSSQGVKDIENASDQIAKEPTTLVVLTTKCLTENGRLIPTKTTMLFLKDHDIKGNDQFLLLLRDLTKETEKMKIIEESKARTDQLLNGMIPKEIYDKSAEFVVDVATIIVIEVSGLTEYVHTLSPEQLMANLKTVYDGFEKIASDFPAVSILKTNSEIFIACCGLFSFFGDVNEQANQSVMFCAMMIEEIEGINEDLDIDLHLRIGINQGGPCIGKMLNNDTPNFEIIGQFIDFANKMQSDGDVGVIQVSESVMKNLDETKYEFENGVVLSGDGEMSEQVYIVKPLYA</sequence>
<evidence type="ECO:0008006" key="7">
    <source>
        <dbReference type="Google" id="ProtNLM"/>
    </source>
</evidence>
<feature type="domain" description="PAS" evidence="3">
    <location>
        <begin position="1205"/>
        <end position="1250"/>
    </location>
</feature>
<feature type="compositionally biased region" description="Low complexity" evidence="1">
    <location>
        <begin position="1323"/>
        <end position="1341"/>
    </location>
</feature>
<protein>
    <recommendedName>
        <fullName evidence="7">Adenylate and Guanylate cyclase catalytic domain containing protein</fullName>
    </recommendedName>
</protein>
<dbReference type="SUPFAM" id="SSF55785">
    <property type="entry name" value="PYP-like sensor domain (PAS domain)"/>
    <property type="match status" value="1"/>
</dbReference>
<evidence type="ECO:0000256" key="1">
    <source>
        <dbReference type="SAM" id="MobiDB-lite"/>
    </source>
</evidence>
<evidence type="ECO:0000259" key="4">
    <source>
        <dbReference type="PROSITE" id="PS50125"/>
    </source>
</evidence>
<evidence type="ECO:0000313" key="6">
    <source>
        <dbReference type="Proteomes" id="UP000179807"/>
    </source>
</evidence>
<keyword evidence="2" id="KW-1133">Transmembrane helix</keyword>
<dbReference type="Pfam" id="PF13426">
    <property type="entry name" value="PAS_9"/>
    <property type="match status" value="1"/>
</dbReference>
<keyword evidence="2" id="KW-0812">Transmembrane</keyword>
<dbReference type="GO" id="GO:0008074">
    <property type="term" value="C:guanylate cyclase complex, soluble"/>
    <property type="evidence" value="ECO:0007669"/>
    <property type="project" value="TreeGrafter"/>
</dbReference>
<dbReference type="SUPFAM" id="SSF55073">
    <property type="entry name" value="Nucleotide cyclase"/>
    <property type="match status" value="1"/>
</dbReference>